<evidence type="ECO:0000259" key="10">
    <source>
        <dbReference type="PROSITE" id="PS50825"/>
    </source>
</evidence>
<evidence type="ECO:0000256" key="7">
    <source>
        <dbReference type="SAM" id="MobiDB-lite"/>
    </source>
</evidence>
<dbReference type="InterPro" id="IPR000436">
    <property type="entry name" value="Sushi_SCR_CCP_dom"/>
</dbReference>
<feature type="domain" description="HYR" evidence="10">
    <location>
        <begin position="493"/>
        <end position="586"/>
    </location>
</feature>
<dbReference type="FunFam" id="2.10.25.10:FF:000472">
    <property type="entry name" value="Uncharacterized protein, isoform A"/>
    <property type="match status" value="1"/>
</dbReference>
<dbReference type="InterPro" id="IPR000742">
    <property type="entry name" value="EGF"/>
</dbReference>
<feature type="region of interest" description="Disordered" evidence="7">
    <location>
        <begin position="1616"/>
        <end position="1640"/>
    </location>
</feature>
<dbReference type="SMART" id="SM00181">
    <property type="entry name" value="EGF"/>
    <property type="match status" value="2"/>
</dbReference>
<evidence type="ECO:0000256" key="3">
    <source>
        <dbReference type="ARBA" id="ARBA00023157"/>
    </source>
</evidence>
<keyword evidence="8" id="KW-1133">Transmembrane helix</keyword>
<dbReference type="InterPro" id="IPR043555">
    <property type="entry name" value="SRPX-like"/>
</dbReference>
<sequence length="1640" mass="178888">MISGRQSTGGKRRGGCIIPPSWQEFKCDVVPQEALIPEGTKCTILSDNADTSNYVCESGMLVAMQHTNKGTSEHTIPKRALFAILGAVATAIGLAGSAVGIVCAFTECQSSSSSGGTSGNLVYVWSNHQRPKGTGVRAMVDTRIGTPMKEKSKENETELLFTFIITVHLVCVTEANIFHDLEGKVREGKERGGCIIPPSWQEFKCDVVPQEALIPEGTKCTILSDNADTSNYVCESGMLVAMQHTNKGTSEHTIPKRALFAILGAVATAIGLAGSAVGIVCAFTESPNKPPTVECPTVPDQIADKLKETVQVTWTEPTATDPEGQTVDISRSGDPSGSEFEIGSHAILYTTTDNVGYKDTCEIRFRVKVIYCNGSPHVEYGVYKCDTKSHIYGTVCSISCNEGYQLPAHSDAEITCDKNSKSGIWTPFTTVACEKKKCSTPINPCNGKLTCSDPGYEYQSVCHPTCNKGYDTDTTKFIICDVNGWSGQIDDCQDVQRPEFQFCPQTIHKFADRGTSEVAVQWSTPTANDNSQNDETCGSESSVTVKHISGLTSGSTFSTGNHEIIYSATDSSNNAANCSFTVIVEDEYVFVTCKAGYKYGASCSFSCFMSYKLVGDLEVTCERNSSNENAAYWNWTNNTESYCEKLSCPVLPAPVGGALACSTALGNQICTMSCARPNVVPLGTSIEYICNDEQVWLQGIPPNCTDYVHPSNAIKDGELFFYYDGDCSNQSVQNSIKQNFVDVMEHLESSEGWDNICPAYCTVEGVNVTCGAQNGRRRKRSSSDLIVLSFTIISEWQENDVLQGNDNIMTNLSDFMKTKVDEGAFDNPNVTTGDMAVGWSEYYCPEGQAATYSDDDGLCKGCPQGKYLQNEECIDCDQGYYQDEEYHINCTECPDGQSTKQVGSTSLSDCQDTCQPGTFSNTGLVPCSSCPRGKFQPETGAIACLPCPDQMFTLSTGSASQSGCTSIDAIFTSDSGSVLLPIMENEMKNFTLSYIMKHGDSSVQGLQFKLGNFEISAGNLIEMTVGSEYFNYTMAVESFTQWTHIAFTWNQSKRKSEIFINGQKRTAHIFNTSTDAQIEFSTNRILEIKAKAAGWTFTGLVFDNGILSDTLIYQLAENCSSNLSNALLTMNDVFKADTIDTELSFSKCDVNNECKTSPCGNDNICLNEQNGYSCQCLSGYSGANCDVPPDFCKVNGCKNNANCVSNFANYSCVCDSKFTGTFCETQIVHGNWGSWLGWSECSQSCNGGTQYRARYCDDPAPELYGLECSGTNMSSQACNTDLCPVCLSHSTIYSYKNSFNCTSISDSTSCVVTCQDGYSFVRDYQPLDQYECGPQTGHIWNAIPPPCARSDSPRAVRATAAVTYNQVDCSNEESVSDTLNQNLNNLQCVENNTCTVSTSTSGCESRRKHSTATSVQIVIQIYSELSEHPLILEEFYSNNIVSSGLLEVVTAYTDLTMSLHQLNATVVLTIDDKGTIYSADLSSLIIKIDITCPEGTVEQELICDECPFGTYWINGVCVMCPKGTYQDESGQVNCKNCPDGLTTQYIASKNQSECTVDDTVTDTPVTESSGNQSVVIVAAVVGSIGTLIVIVSIVYIVRKYRTYMYKERRKEKLKKLSEMKKKQEGTSWSSLNYQPDNFRN</sequence>
<dbReference type="SMART" id="SM00032">
    <property type="entry name" value="CCP"/>
    <property type="match status" value="5"/>
</dbReference>
<evidence type="ECO:0000256" key="2">
    <source>
        <dbReference type="ARBA" id="ARBA00022737"/>
    </source>
</evidence>
<dbReference type="InterPro" id="IPR035976">
    <property type="entry name" value="Sushi/SCR/CCP_sf"/>
</dbReference>
<dbReference type="InterPro" id="IPR000152">
    <property type="entry name" value="EGF-type_Asp/Asn_hydroxyl_site"/>
</dbReference>
<dbReference type="SUPFAM" id="SSF57196">
    <property type="entry name" value="EGF/Laminin"/>
    <property type="match status" value="2"/>
</dbReference>
<dbReference type="SUPFAM" id="SSF82895">
    <property type="entry name" value="TSP-1 type 1 repeat"/>
    <property type="match status" value="1"/>
</dbReference>
<dbReference type="PROSITE" id="PS00010">
    <property type="entry name" value="ASX_HYDROXYL"/>
    <property type="match status" value="1"/>
</dbReference>
<keyword evidence="8" id="KW-0472">Membrane</keyword>
<keyword evidence="2" id="KW-0677">Repeat</keyword>
<dbReference type="Pfam" id="PF02494">
    <property type="entry name" value="HYR"/>
    <property type="match status" value="2"/>
</dbReference>
<dbReference type="InterPro" id="IPR009030">
    <property type="entry name" value="Growth_fac_rcpt_cys_sf"/>
</dbReference>
<protein>
    <recommendedName>
        <fullName evidence="14">Sushi, von Willebrand factor type A, EGF and pentraxin domain-containing protein 1</fullName>
    </recommendedName>
</protein>
<feature type="disulfide bond" evidence="5">
    <location>
        <begin position="1214"/>
        <end position="1223"/>
    </location>
</feature>
<evidence type="ECO:0008006" key="14">
    <source>
        <dbReference type="Google" id="ProtNLM"/>
    </source>
</evidence>
<feature type="transmembrane region" description="Helical" evidence="8">
    <location>
        <begin position="258"/>
        <end position="280"/>
    </location>
</feature>
<dbReference type="FunFam" id="2.20.100.10:FF:000001">
    <property type="entry name" value="semaphorin-5A isoform X1"/>
    <property type="match status" value="1"/>
</dbReference>
<keyword evidence="1" id="KW-0732">Signal</keyword>
<dbReference type="PROSITE" id="PS50825">
    <property type="entry name" value="HYR"/>
    <property type="match status" value="2"/>
</dbReference>
<evidence type="ECO:0000256" key="6">
    <source>
        <dbReference type="PROSITE-ProRule" id="PRU00302"/>
    </source>
</evidence>
<dbReference type="InterPro" id="IPR003410">
    <property type="entry name" value="HYR_dom"/>
</dbReference>
<evidence type="ECO:0000259" key="11">
    <source>
        <dbReference type="PROSITE" id="PS50923"/>
    </source>
</evidence>
<dbReference type="Gene3D" id="2.10.25.10">
    <property type="entry name" value="Laminin"/>
    <property type="match status" value="2"/>
</dbReference>
<evidence type="ECO:0000256" key="8">
    <source>
        <dbReference type="SAM" id="Phobius"/>
    </source>
</evidence>
<dbReference type="SMART" id="SM00209">
    <property type="entry name" value="TSP1"/>
    <property type="match status" value="1"/>
</dbReference>
<evidence type="ECO:0000256" key="4">
    <source>
        <dbReference type="ARBA" id="ARBA00023180"/>
    </source>
</evidence>
<feature type="domain" description="EGF-like" evidence="9">
    <location>
        <begin position="1188"/>
        <end position="1224"/>
    </location>
</feature>
<dbReference type="PANTHER" id="PTHR46343">
    <property type="entry name" value="HYR DOMAIN-CONTAINING PROTEIN"/>
    <property type="match status" value="1"/>
</dbReference>
<keyword evidence="13" id="KW-1185">Reference proteome</keyword>
<dbReference type="SUPFAM" id="SSF49899">
    <property type="entry name" value="Concanavalin A-like lectins/glucanases"/>
    <property type="match status" value="1"/>
</dbReference>
<dbReference type="PROSITE" id="PS50923">
    <property type="entry name" value="SUSHI"/>
    <property type="match status" value="3"/>
</dbReference>
<feature type="domain" description="Sushi" evidence="11">
    <location>
        <begin position="576"/>
        <end position="645"/>
    </location>
</feature>
<evidence type="ECO:0000256" key="5">
    <source>
        <dbReference type="PROSITE-ProRule" id="PRU00076"/>
    </source>
</evidence>
<keyword evidence="3 5" id="KW-1015">Disulfide bond</keyword>
<dbReference type="PROSITE" id="PS01186">
    <property type="entry name" value="EGF_2"/>
    <property type="match status" value="1"/>
</dbReference>
<dbReference type="Gene3D" id="2.10.50.10">
    <property type="entry name" value="Tumor Necrosis Factor Receptor, subunit A, domain 2"/>
    <property type="match status" value="3"/>
</dbReference>
<feature type="compositionally biased region" description="Polar residues" evidence="7">
    <location>
        <begin position="1625"/>
        <end position="1640"/>
    </location>
</feature>
<evidence type="ECO:0000256" key="1">
    <source>
        <dbReference type="ARBA" id="ARBA00022729"/>
    </source>
</evidence>
<dbReference type="Proteomes" id="UP000507470">
    <property type="component" value="Unassembled WGS sequence"/>
</dbReference>
<feature type="transmembrane region" description="Helical" evidence="8">
    <location>
        <begin position="80"/>
        <end position="105"/>
    </location>
</feature>
<dbReference type="SMART" id="SM01411">
    <property type="entry name" value="Ephrin_rec_like"/>
    <property type="match status" value="3"/>
</dbReference>
<keyword evidence="5" id="KW-0245">EGF-like domain</keyword>
<feature type="transmembrane region" description="Helical" evidence="8">
    <location>
        <begin position="1574"/>
        <end position="1597"/>
    </location>
</feature>
<keyword evidence="6" id="KW-0768">Sushi</keyword>
<dbReference type="PROSITE" id="PS50092">
    <property type="entry name" value="TSP1"/>
    <property type="match status" value="1"/>
</dbReference>
<dbReference type="SMART" id="SM00179">
    <property type="entry name" value="EGF_CA"/>
    <property type="match status" value="2"/>
</dbReference>
<evidence type="ECO:0000259" key="9">
    <source>
        <dbReference type="PROSITE" id="PS50026"/>
    </source>
</evidence>
<evidence type="ECO:0000313" key="12">
    <source>
        <dbReference type="EMBL" id="CAC5393167.1"/>
    </source>
</evidence>
<accession>A0A6J8CE36</accession>
<dbReference type="OrthoDB" id="6147614at2759"/>
<gene>
    <name evidence="12" type="ORF">MCOR_28047</name>
</gene>
<feature type="domain" description="Sushi" evidence="11">
    <location>
        <begin position="436"/>
        <end position="494"/>
    </location>
</feature>
<dbReference type="Gene3D" id="2.20.100.10">
    <property type="entry name" value="Thrombospondin type-1 (TSP1) repeat"/>
    <property type="match status" value="1"/>
</dbReference>
<dbReference type="FunFam" id="2.10.50.10:FF:000018">
    <property type="entry name" value="Sushi, von Willebrand factor type A, EGF and pentraxin domain-containing 1"/>
    <property type="match status" value="1"/>
</dbReference>
<feature type="domain" description="EGF-like" evidence="9">
    <location>
        <begin position="1150"/>
        <end position="1186"/>
    </location>
</feature>
<feature type="domain" description="Sushi" evidence="11">
    <location>
        <begin position="370"/>
        <end position="435"/>
    </location>
</feature>
<feature type="disulfide bond" evidence="6">
    <location>
        <begin position="578"/>
        <end position="621"/>
    </location>
</feature>
<dbReference type="PROSITE" id="PS50026">
    <property type="entry name" value="EGF_3"/>
    <property type="match status" value="2"/>
</dbReference>
<dbReference type="InterPro" id="IPR013783">
    <property type="entry name" value="Ig-like_fold"/>
</dbReference>
<dbReference type="PANTHER" id="PTHR46343:SF2">
    <property type="entry name" value="SUSHI_VON WILLEBRAND FACTOR TYPE A_EGF_PENTRAXIN DOMAIN-CONTAINING 1"/>
    <property type="match status" value="1"/>
</dbReference>
<dbReference type="InterPro" id="IPR036383">
    <property type="entry name" value="TSP1_rpt_sf"/>
</dbReference>
<dbReference type="InterPro" id="IPR000884">
    <property type="entry name" value="TSP1_rpt"/>
</dbReference>
<dbReference type="Pfam" id="PF00090">
    <property type="entry name" value="TSP_1"/>
    <property type="match status" value="1"/>
</dbReference>
<comment type="caution">
    <text evidence="5">Lacks conserved residue(s) required for the propagation of feature annotation.</text>
</comment>
<dbReference type="SUPFAM" id="SSF57535">
    <property type="entry name" value="Complement control module/SCR domain"/>
    <property type="match status" value="3"/>
</dbReference>
<dbReference type="Pfam" id="PF00084">
    <property type="entry name" value="Sushi"/>
    <property type="match status" value="2"/>
</dbReference>
<dbReference type="Gene3D" id="2.60.120.200">
    <property type="match status" value="1"/>
</dbReference>
<dbReference type="Gene3D" id="2.10.70.10">
    <property type="entry name" value="Complement Module, domain 1"/>
    <property type="match status" value="3"/>
</dbReference>
<proteinExistence type="predicted"/>
<organism evidence="12 13">
    <name type="scientific">Mytilus coruscus</name>
    <name type="common">Sea mussel</name>
    <dbReference type="NCBI Taxonomy" id="42192"/>
    <lineage>
        <taxon>Eukaryota</taxon>
        <taxon>Metazoa</taxon>
        <taxon>Spiralia</taxon>
        <taxon>Lophotrochozoa</taxon>
        <taxon>Mollusca</taxon>
        <taxon>Bivalvia</taxon>
        <taxon>Autobranchia</taxon>
        <taxon>Pteriomorphia</taxon>
        <taxon>Mytilida</taxon>
        <taxon>Mytiloidea</taxon>
        <taxon>Mytilidae</taxon>
        <taxon>Mytilinae</taxon>
        <taxon>Mytilus</taxon>
    </lineage>
</organism>
<dbReference type="InterPro" id="IPR013320">
    <property type="entry name" value="ConA-like_dom_sf"/>
</dbReference>
<dbReference type="SUPFAM" id="SSF57184">
    <property type="entry name" value="Growth factor receptor domain"/>
    <property type="match status" value="1"/>
</dbReference>
<dbReference type="Pfam" id="PF07699">
    <property type="entry name" value="Ephrin_rec_like"/>
    <property type="match status" value="3"/>
</dbReference>
<dbReference type="CDD" id="cd00033">
    <property type="entry name" value="CCP"/>
    <property type="match status" value="2"/>
</dbReference>
<dbReference type="InterPro" id="IPR001881">
    <property type="entry name" value="EGF-like_Ca-bd_dom"/>
</dbReference>
<dbReference type="InterPro" id="IPR011641">
    <property type="entry name" value="Tyr-kin_ephrin_A/B_rcpt-like"/>
</dbReference>
<feature type="domain" description="HYR" evidence="10">
    <location>
        <begin position="286"/>
        <end position="369"/>
    </location>
</feature>
<feature type="disulfide bond" evidence="5">
    <location>
        <begin position="1176"/>
        <end position="1185"/>
    </location>
</feature>
<dbReference type="EMBL" id="CACVKT020005120">
    <property type="protein sequence ID" value="CAC5393167.1"/>
    <property type="molecule type" value="Genomic_DNA"/>
</dbReference>
<reference evidence="12 13" key="1">
    <citation type="submission" date="2020-06" db="EMBL/GenBank/DDBJ databases">
        <authorList>
            <person name="Li R."/>
            <person name="Bekaert M."/>
        </authorList>
    </citation>
    <scope>NUCLEOTIDE SEQUENCE [LARGE SCALE GENOMIC DNA]</scope>
    <source>
        <strain evidence="13">wild</strain>
    </source>
</reference>
<dbReference type="Gene3D" id="2.60.40.10">
    <property type="entry name" value="Immunoglobulins"/>
    <property type="match status" value="1"/>
</dbReference>
<dbReference type="PROSITE" id="PS00022">
    <property type="entry name" value="EGF_1"/>
    <property type="match status" value="2"/>
</dbReference>
<dbReference type="CDD" id="cd00054">
    <property type="entry name" value="EGF_CA"/>
    <property type="match status" value="1"/>
</dbReference>
<evidence type="ECO:0000313" key="13">
    <source>
        <dbReference type="Proteomes" id="UP000507470"/>
    </source>
</evidence>
<keyword evidence="8" id="KW-0812">Transmembrane</keyword>
<keyword evidence="4" id="KW-0325">Glycoprotein</keyword>
<name>A0A6J8CE36_MYTCO</name>
<dbReference type="GO" id="GO:0005509">
    <property type="term" value="F:calcium ion binding"/>
    <property type="evidence" value="ECO:0007669"/>
    <property type="project" value="InterPro"/>
</dbReference>